<keyword evidence="2" id="KW-0472">Membrane</keyword>
<feature type="region of interest" description="Disordered" evidence="1">
    <location>
        <begin position="91"/>
        <end position="201"/>
    </location>
</feature>
<feature type="domain" description="Ricin B lectin" evidence="3">
    <location>
        <begin position="197"/>
        <end position="326"/>
    </location>
</feature>
<evidence type="ECO:0000313" key="5">
    <source>
        <dbReference type="Proteomes" id="UP001183809"/>
    </source>
</evidence>
<feature type="compositionally biased region" description="Low complexity" evidence="1">
    <location>
        <begin position="139"/>
        <end position="148"/>
    </location>
</feature>
<comment type="caution">
    <text evidence="4">The sequence shown here is derived from an EMBL/GenBank/DDBJ whole genome shotgun (WGS) entry which is preliminary data.</text>
</comment>
<keyword evidence="2" id="KW-1133">Transmembrane helix</keyword>
<proteinExistence type="predicted"/>
<protein>
    <submittedName>
        <fullName evidence="4">RICIN domain-containing protein</fullName>
    </submittedName>
</protein>
<dbReference type="EMBL" id="JAVREY010000006">
    <property type="protein sequence ID" value="MDT0462962.1"/>
    <property type="molecule type" value="Genomic_DNA"/>
</dbReference>
<reference evidence="5" key="1">
    <citation type="submission" date="2023-07" db="EMBL/GenBank/DDBJ databases">
        <title>30 novel species of actinomycetes from the DSMZ collection.</title>
        <authorList>
            <person name="Nouioui I."/>
        </authorList>
    </citation>
    <scope>NUCLEOTIDE SEQUENCE [LARGE SCALE GENOMIC DNA]</scope>
    <source>
        <strain evidence="5">DSM 41699</strain>
    </source>
</reference>
<evidence type="ECO:0000256" key="1">
    <source>
        <dbReference type="SAM" id="MobiDB-lite"/>
    </source>
</evidence>
<evidence type="ECO:0000313" key="4">
    <source>
        <dbReference type="EMBL" id="MDT0462962.1"/>
    </source>
</evidence>
<dbReference type="Gene3D" id="2.80.10.50">
    <property type="match status" value="2"/>
</dbReference>
<evidence type="ECO:0000259" key="3">
    <source>
        <dbReference type="SMART" id="SM00458"/>
    </source>
</evidence>
<dbReference type="Proteomes" id="UP001183809">
    <property type="component" value="Unassembled WGS sequence"/>
</dbReference>
<keyword evidence="5" id="KW-1185">Reference proteome</keyword>
<dbReference type="Pfam" id="PF00652">
    <property type="entry name" value="Ricin_B_lectin"/>
    <property type="match status" value="1"/>
</dbReference>
<accession>A0ABU2TPU2</accession>
<name>A0ABU2TPU2_9ACTN</name>
<evidence type="ECO:0000256" key="2">
    <source>
        <dbReference type="SAM" id="Phobius"/>
    </source>
</evidence>
<dbReference type="InterPro" id="IPR000772">
    <property type="entry name" value="Ricin_B_lectin"/>
</dbReference>
<gene>
    <name evidence="4" type="ORF">RM764_08035</name>
</gene>
<feature type="transmembrane region" description="Helical" evidence="2">
    <location>
        <begin position="45"/>
        <end position="67"/>
    </location>
</feature>
<sequence>MPSDPTPGSPGSSTNPSGNHAARFIAQFARRPTLMRRGVLPGTRVWATTAGAAALVVVGVLVVPLVARMDLFSEPASASVRSAAADGSHTAVSADGSLAPSPQASGGTGPGSPRSGAAAAGGSGSGIAGLPAVGGGAAGQQSGPDAADLAASGGGTSGQQSGSGTKNQSGGATQSDSSSSTTTTSSSGSTASGTTSAPGVRLLGSESHRCIDVTNDSAKDGTPLQIWTCNSQANQKWLFASDGTVRSMGLCMDVAGGSTQNGAVIQLANCHHDGNGAQQFVLSSAGDLVNRQADKCVDVVNQGTGAGTRLQLWTCNGQPNQKWHKA</sequence>
<feature type="compositionally biased region" description="Low complexity" evidence="1">
    <location>
        <begin position="158"/>
        <end position="197"/>
    </location>
</feature>
<dbReference type="RefSeq" id="WP_311693393.1">
    <property type="nucleotide sequence ID" value="NZ_JAVREY010000006.1"/>
</dbReference>
<feature type="compositionally biased region" description="Gly residues" evidence="1">
    <location>
        <begin position="119"/>
        <end position="138"/>
    </location>
</feature>
<organism evidence="4 5">
    <name type="scientific">Streptomyces gibsoniae</name>
    <dbReference type="NCBI Taxonomy" id="3075529"/>
    <lineage>
        <taxon>Bacteria</taxon>
        <taxon>Bacillati</taxon>
        <taxon>Actinomycetota</taxon>
        <taxon>Actinomycetes</taxon>
        <taxon>Kitasatosporales</taxon>
        <taxon>Streptomycetaceae</taxon>
        <taxon>Streptomyces</taxon>
    </lineage>
</organism>
<dbReference type="InterPro" id="IPR035992">
    <property type="entry name" value="Ricin_B-like_lectins"/>
</dbReference>
<keyword evidence="2" id="KW-0812">Transmembrane</keyword>
<dbReference type="SMART" id="SM00458">
    <property type="entry name" value="RICIN"/>
    <property type="match status" value="1"/>
</dbReference>
<dbReference type="PROSITE" id="PS50231">
    <property type="entry name" value="RICIN_B_LECTIN"/>
    <property type="match status" value="1"/>
</dbReference>
<dbReference type="SUPFAM" id="SSF50370">
    <property type="entry name" value="Ricin B-like lectins"/>
    <property type="match status" value="1"/>
</dbReference>